<dbReference type="Gene3D" id="3.10.129.10">
    <property type="entry name" value="Hotdog Thioesterase"/>
    <property type="match status" value="1"/>
</dbReference>
<gene>
    <name evidence="1" type="ORF">GCM10011342_28770</name>
</gene>
<reference evidence="1" key="1">
    <citation type="journal article" date="2014" name="Int. J. Syst. Evol. Microbiol.">
        <title>Complete genome sequence of Corynebacterium casei LMG S-19264T (=DSM 44701T), isolated from a smear-ripened cheese.</title>
        <authorList>
            <consortium name="US DOE Joint Genome Institute (JGI-PGF)"/>
            <person name="Walter F."/>
            <person name="Albersmeier A."/>
            <person name="Kalinowski J."/>
            <person name="Ruckert C."/>
        </authorList>
    </citation>
    <scope>NUCLEOTIDE SEQUENCE</scope>
    <source>
        <strain evidence="1">CGMCC 1.12921</strain>
    </source>
</reference>
<name>A0A8J2V5A4_9PROT</name>
<evidence type="ECO:0008006" key="3">
    <source>
        <dbReference type="Google" id="ProtNLM"/>
    </source>
</evidence>
<proteinExistence type="predicted"/>
<dbReference type="PANTHER" id="PTHR43437">
    <property type="entry name" value="HYDROXYACYL-THIOESTER DEHYDRATASE TYPE 2, MITOCHONDRIAL-RELATED"/>
    <property type="match status" value="1"/>
</dbReference>
<dbReference type="PANTHER" id="PTHR43437:SF3">
    <property type="entry name" value="HYDROXYACYL-THIOESTER DEHYDRATASE TYPE 2, MITOCHONDRIAL"/>
    <property type="match status" value="1"/>
</dbReference>
<dbReference type="Proteomes" id="UP000613582">
    <property type="component" value="Unassembled WGS sequence"/>
</dbReference>
<organism evidence="1 2">
    <name type="scientific">Aquisalinus flavus</name>
    <dbReference type="NCBI Taxonomy" id="1526572"/>
    <lineage>
        <taxon>Bacteria</taxon>
        <taxon>Pseudomonadati</taxon>
        <taxon>Pseudomonadota</taxon>
        <taxon>Alphaproteobacteria</taxon>
        <taxon>Parvularculales</taxon>
        <taxon>Parvularculaceae</taxon>
        <taxon>Aquisalinus</taxon>
    </lineage>
</organism>
<dbReference type="RefSeq" id="WP_188160699.1">
    <property type="nucleotide sequence ID" value="NZ_BMGH01000002.1"/>
</dbReference>
<dbReference type="GO" id="GO:0006633">
    <property type="term" value="P:fatty acid biosynthetic process"/>
    <property type="evidence" value="ECO:0007669"/>
    <property type="project" value="TreeGrafter"/>
</dbReference>
<sequence>MKVGDSARTRRQFTSAEVAQWQALTGGHDTSGIVPNPLVASLFSYLLGVELPGAGTNYLKQEIEWLAPAPLDSVLTASVSITRLRPEKSLVDLATRCTDESGNEICTGRALVYVGEVMS</sequence>
<evidence type="ECO:0000313" key="1">
    <source>
        <dbReference type="EMBL" id="GGD18328.1"/>
    </source>
</evidence>
<dbReference type="EMBL" id="BMGH01000002">
    <property type="protein sequence ID" value="GGD18328.1"/>
    <property type="molecule type" value="Genomic_DNA"/>
</dbReference>
<dbReference type="GO" id="GO:0019171">
    <property type="term" value="F:(3R)-hydroxyacyl-[acyl-carrier-protein] dehydratase activity"/>
    <property type="evidence" value="ECO:0007669"/>
    <property type="project" value="TreeGrafter"/>
</dbReference>
<dbReference type="SUPFAM" id="SSF54637">
    <property type="entry name" value="Thioesterase/thiol ester dehydrase-isomerase"/>
    <property type="match status" value="1"/>
</dbReference>
<accession>A0A8J2V5A4</accession>
<keyword evidence="2" id="KW-1185">Reference proteome</keyword>
<dbReference type="InterPro" id="IPR050965">
    <property type="entry name" value="UPF0336/Enoyl-CoA_hydratase"/>
</dbReference>
<protein>
    <recommendedName>
        <fullName evidence="3">Phosphate acetyltransferase</fullName>
    </recommendedName>
</protein>
<reference evidence="1" key="2">
    <citation type="submission" date="2020-09" db="EMBL/GenBank/DDBJ databases">
        <authorList>
            <person name="Sun Q."/>
            <person name="Zhou Y."/>
        </authorList>
    </citation>
    <scope>NUCLEOTIDE SEQUENCE</scope>
    <source>
        <strain evidence="1">CGMCC 1.12921</strain>
    </source>
</reference>
<evidence type="ECO:0000313" key="2">
    <source>
        <dbReference type="Proteomes" id="UP000613582"/>
    </source>
</evidence>
<dbReference type="InterPro" id="IPR029069">
    <property type="entry name" value="HotDog_dom_sf"/>
</dbReference>
<dbReference type="AlphaFoldDB" id="A0A8J2V5A4"/>
<comment type="caution">
    <text evidence="1">The sequence shown here is derived from an EMBL/GenBank/DDBJ whole genome shotgun (WGS) entry which is preliminary data.</text>
</comment>